<dbReference type="EC" id="3.4.15.6" evidence="4"/>
<dbReference type="GO" id="GO:0004180">
    <property type="term" value="F:carboxypeptidase activity"/>
    <property type="evidence" value="ECO:0007669"/>
    <property type="project" value="UniProtKB-KW"/>
</dbReference>
<dbReference type="Gene3D" id="3.40.50.880">
    <property type="match status" value="1"/>
</dbReference>
<evidence type="ECO:0000256" key="7">
    <source>
        <dbReference type="ARBA" id="ARBA00022801"/>
    </source>
</evidence>
<evidence type="ECO:0000256" key="1">
    <source>
        <dbReference type="ARBA" id="ARBA00001092"/>
    </source>
</evidence>
<dbReference type="InterPro" id="IPR011811">
    <property type="entry name" value="Peptidase_S51_cyanophycinase"/>
</dbReference>
<dbReference type="Pfam" id="PF03575">
    <property type="entry name" value="Peptidase_S51"/>
    <property type="match status" value="1"/>
</dbReference>
<dbReference type="GO" id="GO:0008241">
    <property type="term" value="F:peptidyl-dipeptidase activity"/>
    <property type="evidence" value="ECO:0007669"/>
    <property type="project" value="UniProtKB-EC"/>
</dbReference>
<keyword evidence="10" id="KW-0121">Carboxypeptidase</keyword>
<comment type="catalytic activity">
    <reaction evidence="1">
        <text>[L-4-(L-arginin-2-N-yl)aspartate](n) + H2O = [L-4-(L-arginin-2-N-yl)aspartate](n-1) + L-4-(L-arginin-2-N-yl)aspartate</text>
        <dbReference type="Rhea" id="RHEA:12845"/>
        <dbReference type="Rhea" id="RHEA-COMP:13728"/>
        <dbReference type="Rhea" id="RHEA-COMP:13734"/>
        <dbReference type="ChEBI" id="CHEBI:15377"/>
        <dbReference type="ChEBI" id="CHEBI:137986"/>
        <dbReference type="ChEBI" id="CHEBI:137991"/>
        <dbReference type="EC" id="3.4.15.6"/>
    </reaction>
</comment>
<dbReference type="SUPFAM" id="SSF52317">
    <property type="entry name" value="Class I glutamine amidotransferase-like"/>
    <property type="match status" value="1"/>
</dbReference>
<feature type="active site" description="Charge relay system" evidence="9">
    <location>
        <position position="178"/>
    </location>
</feature>
<proteinExistence type="inferred from homology"/>
<sequence length="304" mass="32310">MTTDDPSGHRGHLFIVGGGEDRKNDKLVLSRFVELCGGPDARIFVLTAASTLHDEMWALYDEAFEALGVRQRSTALIASREDAGDERIARELYEADGIFMTGGDQKRLLALIGGTRIDEAMHRALRERGACIGGTSAGASAMSAHMLTEGKANPLPTKGTVHLGAGLGLVSRVIIDQHFSERQRLGRLLSVIAQNPYLLGAGIDEDTALIVRPGRGIEVIGQGAVTVVDGREMLTNYIDAARHESLELVNVRLHLLPAGARYDVDAGAGEPASRPVPRGLRQAIGAIASIRDAAERAGGHDAGD</sequence>
<keyword evidence="7 10" id="KW-0378">Hydrolase</keyword>
<reference evidence="10 11" key="1">
    <citation type="submission" date="2020-06" db="EMBL/GenBank/DDBJ databases">
        <title>Schlegella sp. ID0723 isolated from air conditioner.</title>
        <authorList>
            <person name="Kim D.Y."/>
            <person name="Kim D.-U."/>
        </authorList>
    </citation>
    <scope>NUCLEOTIDE SEQUENCE [LARGE SCALE GENOMIC DNA]</scope>
    <source>
        <strain evidence="10 11">ID0723</strain>
    </source>
</reference>
<keyword evidence="6" id="KW-0645">Protease</keyword>
<comment type="function">
    <text evidence="2">Exopeptidase that catalyzes the hydrolytic cleavage of multi-L-arginyl-poly-L-aspartic acid (cyanophycin; a water-insoluble reserve polymer) into aspartate-arginine dipeptides.</text>
</comment>
<dbReference type="PIRSF" id="PIRSF032067">
    <property type="entry name" value="Cyanophycinase"/>
    <property type="match status" value="1"/>
</dbReference>
<comment type="caution">
    <text evidence="10">The sequence shown here is derived from an EMBL/GenBank/DDBJ whole genome shotgun (WGS) entry which is preliminary data.</text>
</comment>
<evidence type="ECO:0000313" key="10">
    <source>
        <dbReference type="EMBL" id="NUZ05873.1"/>
    </source>
</evidence>
<dbReference type="GO" id="GO:0006508">
    <property type="term" value="P:proteolysis"/>
    <property type="evidence" value="ECO:0007669"/>
    <property type="project" value="UniProtKB-KW"/>
</dbReference>
<evidence type="ECO:0000313" key="11">
    <source>
        <dbReference type="Proteomes" id="UP000529637"/>
    </source>
</evidence>
<dbReference type="PANTHER" id="PTHR36175:SF1">
    <property type="entry name" value="CYANOPHYCINASE"/>
    <property type="match status" value="1"/>
</dbReference>
<evidence type="ECO:0000256" key="4">
    <source>
        <dbReference type="ARBA" id="ARBA00013115"/>
    </source>
</evidence>
<evidence type="ECO:0000256" key="6">
    <source>
        <dbReference type="ARBA" id="ARBA00022670"/>
    </source>
</evidence>
<keyword evidence="11" id="KW-1185">Reference proteome</keyword>
<dbReference type="NCBIfam" id="TIGR02069">
    <property type="entry name" value="cyanophycinase"/>
    <property type="match status" value="1"/>
</dbReference>
<organism evidence="10 11">
    <name type="scientific">Piscinibacter koreensis</name>
    <dbReference type="NCBI Taxonomy" id="2742824"/>
    <lineage>
        <taxon>Bacteria</taxon>
        <taxon>Pseudomonadati</taxon>
        <taxon>Pseudomonadota</taxon>
        <taxon>Betaproteobacteria</taxon>
        <taxon>Burkholderiales</taxon>
        <taxon>Sphaerotilaceae</taxon>
        <taxon>Piscinibacter</taxon>
    </lineage>
</organism>
<dbReference type="Proteomes" id="UP000529637">
    <property type="component" value="Unassembled WGS sequence"/>
</dbReference>
<accession>A0A7Y6NME2</accession>
<dbReference type="InterPro" id="IPR029062">
    <property type="entry name" value="Class_I_gatase-like"/>
</dbReference>
<keyword evidence="8" id="KW-0720">Serine protease</keyword>
<feature type="active site" description="Charge relay system" evidence="9">
    <location>
        <position position="205"/>
    </location>
</feature>
<evidence type="ECO:0000256" key="9">
    <source>
        <dbReference type="PIRSR" id="PIRSR032067-1"/>
    </source>
</evidence>
<evidence type="ECO:0000256" key="3">
    <source>
        <dbReference type="ARBA" id="ARBA00006534"/>
    </source>
</evidence>
<dbReference type="RefSeq" id="WP_176068220.1">
    <property type="nucleotide sequence ID" value="NZ_JABWMJ010000003.1"/>
</dbReference>
<comment type="similarity">
    <text evidence="3">Belongs to the peptidase S51 family.</text>
</comment>
<dbReference type="GO" id="GO:0008236">
    <property type="term" value="F:serine-type peptidase activity"/>
    <property type="evidence" value="ECO:0007669"/>
    <property type="project" value="UniProtKB-KW"/>
</dbReference>
<dbReference type="EMBL" id="JABWMJ010000003">
    <property type="protein sequence ID" value="NUZ05873.1"/>
    <property type="molecule type" value="Genomic_DNA"/>
</dbReference>
<evidence type="ECO:0000256" key="5">
    <source>
        <dbReference type="ARBA" id="ARBA00015719"/>
    </source>
</evidence>
<gene>
    <name evidence="10" type="ORF">HQN59_08855</name>
</gene>
<dbReference type="PANTHER" id="PTHR36175">
    <property type="entry name" value="CYANOPHYCINASE"/>
    <property type="match status" value="1"/>
</dbReference>
<dbReference type="InterPro" id="IPR005320">
    <property type="entry name" value="Peptidase_S51"/>
</dbReference>
<evidence type="ECO:0000256" key="2">
    <source>
        <dbReference type="ARBA" id="ARBA00002039"/>
    </source>
</evidence>
<feature type="active site" description="Charge relay system" evidence="9">
    <location>
        <position position="136"/>
    </location>
</feature>
<evidence type="ECO:0000256" key="8">
    <source>
        <dbReference type="ARBA" id="ARBA00022825"/>
    </source>
</evidence>
<name>A0A7Y6NME2_9BURK</name>
<dbReference type="CDD" id="cd03145">
    <property type="entry name" value="GAT1_cyanophycinase"/>
    <property type="match status" value="1"/>
</dbReference>
<protein>
    <recommendedName>
        <fullName evidence="5">Cyanophycinase</fullName>
        <ecNumber evidence="4">3.4.15.6</ecNumber>
    </recommendedName>
</protein>
<dbReference type="AlphaFoldDB" id="A0A7Y6NME2"/>